<dbReference type="InterPro" id="IPR043128">
    <property type="entry name" value="Rev_trsase/Diguanyl_cyclase"/>
</dbReference>
<dbReference type="InterPro" id="IPR029787">
    <property type="entry name" value="Nucleotide_cyclase"/>
</dbReference>
<dbReference type="RefSeq" id="WP_260725262.1">
    <property type="nucleotide sequence ID" value="NZ_BAAABS010000051.1"/>
</dbReference>
<evidence type="ECO:0000313" key="5">
    <source>
        <dbReference type="Proteomes" id="UP001058271"/>
    </source>
</evidence>
<dbReference type="InterPro" id="IPR000160">
    <property type="entry name" value="GGDEF_dom"/>
</dbReference>
<dbReference type="PANTHER" id="PTHR44757:SF2">
    <property type="entry name" value="BIOFILM ARCHITECTURE MAINTENANCE PROTEIN MBAA"/>
    <property type="match status" value="1"/>
</dbReference>
<gene>
    <name evidence="4" type="ORF">Drose_33320</name>
</gene>
<evidence type="ECO:0000256" key="1">
    <source>
        <dbReference type="SAM" id="Phobius"/>
    </source>
</evidence>
<sequence>MRPLPARLNAAVAGAAALGAAVAALVAAGVPGGALDRHAVVAVDRGLVSAVLAGLGVVVLAQIAGLRVRAGEGHARLAWGEAAIVVVCASLPAALVPLVVLVGVGISHTLLRAVDARAGRRRHLRDLLFSVSALTVAGTLAAIVTAIVHPPYDRPLEPRTIAALCAGAIVYYLVAVLLVSVHVAVVRGGSLRATFVQMLSRKLLMVIGNVAAGLVIVWACVTNPLLLLLLPPVLWLLHQFYANRLGENDDRRAWQDFAEATRDLNRLDEREAAESGVVGAKRLFKAAAARVVLAGGRAYGDPIPPGGGAAVTSRPLVVGEMTVGELQLAGLNPLRLRDRLMLAAFGDALAAALHDAITQDALRSMSERTTYDAVHDPLTGLFNRAALLTRGNAQLARCTPGDPVALLLFDINEFKEVNNALGHTAGDEVLKVIARRVTGAGNADDLLARLGGDEFAVLVTDLAAGGADLALAAAVERARKLGARIAAPMRIDGVALSKEPSVGVVVAAAGEVDLTELLRRADIAMYQAKHGGQPVAWYDPACDDASTDRLALLAELREALAAGEQLTLELQPAVGLGGKPTGKATGKALFNGQITSVEALVRWQHPRRGKLAPGQFLAAVEASELIGPLTHWVLDRAIGLASGWRRSGLAVPVAVNISPRSLVDRQLPEAIDELLGRHRLPAELLILEITETVMLSSSPVIDDVLSRIRCLGVQLAVDDFGTGYSSFTVLTRVPVQEVKIDREFVAQMSDLPKAGAIVRATIDLGRSLDLRIVAEGVEHPEQRAALAELGCTAAQGFLFYPPMPPERLAAVLRERRQVQRRHLRAEGTG</sequence>
<proteinExistence type="predicted"/>
<feature type="transmembrane region" description="Helical" evidence="1">
    <location>
        <begin position="82"/>
        <end position="106"/>
    </location>
</feature>
<dbReference type="PANTHER" id="PTHR44757">
    <property type="entry name" value="DIGUANYLATE CYCLASE DGCP"/>
    <property type="match status" value="1"/>
</dbReference>
<accession>A0ABY5Z2N6</accession>
<dbReference type="InterPro" id="IPR001633">
    <property type="entry name" value="EAL_dom"/>
</dbReference>
<keyword evidence="1" id="KW-0812">Transmembrane</keyword>
<dbReference type="Pfam" id="PF00990">
    <property type="entry name" value="GGDEF"/>
    <property type="match status" value="1"/>
</dbReference>
<dbReference type="PROSITE" id="PS50887">
    <property type="entry name" value="GGDEF"/>
    <property type="match status" value="1"/>
</dbReference>
<feature type="transmembrane region" description="Helical" evidence="1">
    <location>
        <begin position="12"/>
        <end position="35"/>
    </location>
</feature>
<dbReference type="EMBL" id="CP073721">
    <property type="protein sequence ID" value="UWZ35914.1"/>
    <property type="molecule type" value="Genomic_DNA"/>
</dbReference>
<evidence type="ECO:0000259" key="2">
    <source>
        <dbReference type="PROSITE" id="PS50883"/>
    </source>
</evidence>
<dbReference type="SUPFAM" id="SSF55073">
    <property type="entry name" value="Nucleotide cyclase"/>
    <property type="match status" value="1"/>
</dbReference>
<organism evidence="4 5">
    <name type="scientific">Dactylosporangium roseum</name>
    <dbReference type="NCBI Taxonomy" id="47989"/>
    <lineage>
        <taxon>Bacteria</taxon>
        <taxon>Bacillati</taxon>
        <taxon>Actinomycetota</taxon>
        <taxon>Actinomycetes</taxon>
        <taxon>Micromonosporales</taxon>
        <taxon>Micromonosporaceae</taxon>
        <taxon>Dactylosporangium</taxon>
    </lineage>
</organism>
<dbReference type="SMART" id="SM00267">
    <property type="entry name" value="GGDEF"/>
    <property type="match status" value="1"/>
</dbReference>
<dbReference type="SMART" id="SM00052">
    <property type="entry name" value="EAL"/>
    <property type="match status" value="1"/>
</dbReference>
<keyword evidence="5" id="KW-1185">Reference proteome</keyword>
<dbReference type="Gene3D" id="3.30.70.270">
    <property type="match status" value="1"/>
</dbReference>
<dbReference type="NCBIfam" id="TIGR00254">
    <property type="entry name" value="GGDEF"/>
    <property type="match status" value="1"/>
</dbReference>
<protein>
    <submittedName>
        <fullName evidence="4">Bifunctional diguanylate cyclase/phosphodiesterase</fullName>
    </submittedName>
</protein>
<reference evidence="4" key="1">
    <citation type="submission" date="2021-04" db="EMBL/GenBank/DDBJ databases">
        <title>Biosynthetic gene clusters of Dactylosporangioum roseum.</title>
        <authorList>
            <person name="Hartkoorn R.C."/>
            <person name="Beaudoing E."/>
            <person name="Hot D."/>
            <person name="Moureu S."/>
        </authorList>
    </citation>
    <scope>NUCLEOTIDE SEQUENCE</scope>
    <source>
        <strain evidence="4">NRRL B-16295</strain>
    </source>
</reference>
<dbReference type="InterPro" id="IPR052155">
    <property type="entry name" value="Biofilm_reg_signaling"/>
</dbReference>
<dbReference type="Gene3D" id="3.20.20.450">
    <property type="entry name" value="EAL domain"/>
    <property type="match status" value="1"/>
</dbReference>
<keyword evidence="1" id="KW-1133">Transmembrane helix</keyword>
<name>A0ABY5Z2N6_9ACTN</name>
<dbReference type="Pfam" id="PF00563">
    <property type="entry name" value="EAL"/>
    <property type="match status" value="1"/>
</dbReference>
<dbReference type="SUPFAM" id="SSF141868">
    <property type="entry name" value="EAL domain-like"/>
    <property type="match status" value="1"/>
</dbReference>
<evidence type="ECO:0000259" key="3">
    <source>
        <dbReference type="PROSITE" id="PS50887"/>
    </source>
</evidence>
<dbReference type="CDD" id="cd01949">
    <property type="entry name" value="GGDEF"/>
    <property type="match status" value="1"/>
</dbReference>
<dbReference type="InterPro" id="IPR035919">
    <property type="entry name" value="EAL_sf"/>
</dbReference>
<evidence type="ECO:0000313" key="4">
    <source>
        <dbReference type="EMBL" id="UWZ35914.1"/>
    </source>
</evidence>
<feature type="transmembrane region" description="Helical" evidence="1">
    <location>
        <begin position="206"/>
        <end position="230"/>
    </location>
</feature>
<keyword evidence="1" id="KW-0472">Membrane</keyword>
<feature type="domain" description="EAL" evidence="2">
    <location>
        <begin position="549"/>
        <end position="816"/>
    </location>
</feature>
<feature type="transmembrane region" description="Helical" evidence="1">
    <location>
        <begin position="47"/>
        <end position="70"/>
    </location>
</feature>
<feature type="transmembrane region" description="Helical" evidence="1">
    <location>
        <begin position="161"/>
        <end position="185"/>
    </location>
</feature>
<feature type="domain" description="GGDEF" evidence="3">
    <location>
        <begin position="402"/>
        <end position="540"/>
    </location>
</feature>
<dbReference type="PROSITE" id="PS50883">
    <property type="entry name" value="EAL"/>
    <property type="match status" value="1"/>
</dbReference>
<dbReference type="Proteomes" id="UP001058271">
    <property type="component" value="Chromosome"/>
</dbReference>
<feature type="transmembrane region" description="Helical" evidence="1">
    <location>
        <begin position="127"/>
        <end position="149"/>
    </location>
</feature>
<dbReference type="CDD" id="cd01948">
    <property type="entry name" value="EAL"/>
    <property type="match status" value="1"/>
</dbReference>